<keyword evidence="2 4" id="KW-0863">Zinc-finger</keyword>
<evidence type="ECO:0000256" key="1">
    <source>
        <dbReference type="ARBA" id="ARBA00022723"/>
    </source>
</evidence>
<feature type="region of interest" description="Disordered" evidence="5">
    <location>
        <begin position="1"/>
        <end position="23"/>
    </location>
</feature>
<proteinExistence type="predicted"/>
<dbReference type="PANTHER" id="PTHR46622:SF1">
    <property type="entry name" value="DNA-DEPENDENT METALLOPROTEASE WSS1"/>
    <property type="match status" value="1"/>
</dbReference>
<keyword evidence="3" id="KW-0862">Zinc</keyword>
<dbReference type="InterPro" id="IPR001876">
    <property type="entry name" value="Znf_RanBP2"/>
</dbReference>
<dbReference type="SMART" id="SM00547">
    <property type="entry name" value="ZnF_RBZ"/>
    <property type="match status" value="2"/>
</dbReference>
<dbReference type="PANTHER" id="PTHR46622">
    <property type="entry name" value="DNA-DEPENDENT METALLOPROTEASE WSS1"/>
    <property type="match status" value="1"/>
</dbReference>
<reference evidence="8" key="1">
    <citation type="submission" date="2020-05" db="EMBL/GenBank/DDBJ databases">
        <title>Phylogenomic resolution of chytrid fungi.</title>
        <authorList>
            <person name="Stajich J.E."/>
            <person name="Amses K."/>
            <person name="Simmons R."/>
            <person name="Seto K."/>
            <person name="Myers J."/>
            <person name="Bonds A."/>
            <person name="Quandt C.A."/>
            <person name="Barry K."/>
            <person name="Liu P."/>
            <person name="Grigoriev I."/>
            <person name="Longcore J.E."/>
            <person name="James T.Y."/>
        </authorList>
    </citation>
    <scope>NUCLEOTIDE SEQUENCE</scope>
    <source>
        <strain evidence="8">JEL0513</strain>
    </source>
</reference>
<evidence type="ECO:0000259" key="7">
    <source>
        <dbReference type="PROSITE" id="PS51397"/>
    </source>
</evidence>
<gene>
    <name evidence="8" type="ORF">HK100_011955</name>
</gene>
<evidence type="ECO:0000256" key="2">
    <source>
        <dbReference type="ARBA" id="ARBA00022771"/>
    </source>
</evidence>
<evidence type="ECO:0008006" key="10">
    <source>
        <dbReference type="Google" id="ProtNLM"/>
    </source>
</evidence>
<dbReference type="GO" id="GO:0008270">
    <property type="term" value="F:zinc ion binding"/>
    <property type="evidence" value="ECO:0007669"/>
    <property type="project" value="UniProtKB-KW"/>
</dbReference>
<feature type="compositionally biased region" description="Polar residues" evidence="5">
    <location>
        <begin position="1"/>
        <end position="12"/>
    </location>
</feature>
<evidence type="ECO:0000313" key="9">
    <source>
        <dbReference type="Proteomes" id="UP001211907"/>
    </source>
</evidence>
<organism evidence="8 9">
    <name type="scientific">Physocladia obscura</name>
    <dbReference type="NCBI Taxonomy" id="109957"/>
    <lineage>
        <taxon>Eukaryota</taxon>
        <taxon>Fungi</taxon>
        <taxon>Fungi incertae sedis</taxon>
        <taxon>Chytridiomycota</taxon>
        <taxon>Chytridiomycota incertae sedis</taxon>
        <taxon>Chytridiomycetes</taxon>
        <taxon>Chytridiales</taxon>
        <taxon>Chytriomycetaceae</taxon>
        <taxon>Physocladia</taxon>
    </lineage>
</organism>
<sequence length="390" mass="43299">MGPNTKSKNGTGTERKANKRTKLTKSEGSITGYGIRMFKTMGLASDDEAMKMIRRIGSLVQPLMVKHLWVLPLLREFVPDDPTLLGVNINKGQEIRLRLRHPGSTCFFDFNFIMGTMLHELTHNIRSTHDAQFYKVMDDLANDFERMQVARWKIAGFGTPGIKLGWSGGNLSATDSREVTFKAAEQRAHKARIMIPAGGRTLGGSSSGSSFSILEKSLPLREMAARAAERRQRDRVWCGSSESDAVQIMSVKPSSSHVYISDDSSNDESEIKPKKRPRVPVISQTSSQIIFKRPSTICPASQNNAVAQWKCTSCTWTLNLLSSILCEACLTPNQQINSIHKSEIIESIVSVENKKCWICESCSLQNQISSLCCNACERPSPSVLNQLDVL</sequence>
<dbReference type="GO" id="GO:0006281">
    <property type="term" value="P:DNA repair"/>
    <property type="evidence" value="ECO:0007669"/>
    <property type="project" value="TreeGrafter"/>
</dbReference>
<dbReference type="EMBL" id="JADGJH010000080">
    <property type="protein sequence ID" value="KAJ3139105.1"/>
    <property type="molecule type" value="Genomic_DNA"/>
</dbReference>
<evidence type="ECO:0000313" key="8">
    <source>
        <dbReference type="EMBL" id="KAJ3139105.1"/>
    </source>
</evidence>
<comment type="caution">
    <text evidence="8">The sequence shown here is derived from an EMBL/GenBank/DDBJ whole genome shotgun (WGS) entry which is preliminary data.</text>
</comment>
<feature type="domain" description="WLM" evidence="7">
    <location>
        <begin position="23"/>
        <end position="233"/>
    </location>
</feature>
<dbReference type="GO" id="GO:0005634">
    <property type="term" value="C:nucleus"/>
    <property type="evidence" value="ECO:0007669"/>
    <property type="project" value="TreeGrafter"/>
</dbReference>
<feature type="domain" description="RanBP2-type" evidence="6">
    <location>
        <begin position="353"/>
        <end position="382"/>
    </location>
</feature>
<dbReference type="PROSITE" id="PS51397">
    <property type="entry name" value="WLM"/>
    <property type="match status" value="1"/>
</dbReference>
<name>A0AAD5T988_9FUNG</name>
<feature type="region of interest" description="Disordered" evidence="5">
    <location>
        <begin position="257"/>
        <end position="278"/>
    </location>
</feature>
<accession>A0AAD5T988</accession>
<dbReference type="PROSITE" id="PS01358">
    <property type="entry name" value="ZF_RANBP2_1"/>
    <property type="match status" value="1"/>
</dbReference>
<dbReference type="InterPro" id="IPR053000">
    <property type="entry name" value="WSS1-like_metalloprotease"/>
</dbReference>
<keyword evidence="9" id="KW-1185">Reference proteome</keyword>
<dbReference type="GO" id="GO:0008237">
    <property type="term" value="F:metallopeptidase activity"/>
    <property type="evidence" value="ECO:0007669"/>
    <property type="project" value="TreeGrafter"/>
</dbReference>
<evidence type="ECO:0000256" key="3">
    <source>
        <dbReference type="ARBA" id="ARBA00022833"/>
    </source>
</evidence>
<evidence type="ECO:0000256" key="4">
    <source>
        <dbReference type="PROSITE-ProRule" id="PRU00322"/>
    </source>
</evidence>
<dbReference type="AlphaFoldDB" id="A0AAD5T988"/>
<protein>
    <recommendedName>
        <fullName evidence="10">WLM-domain-containing protein</fullName>
    </recommendedName>
</protein>
<evidence type="ECO:0000259" key="6">
    <source>
        <dbReference type="PROSITE" id="PS50199"/>
    </source>
</evidence>
<keyword evidence="1" id="KW-0479">Metal-binding</keyword>
<dbReference type="PROSITE" id="PS50199">
    <property type="entry name" value="ZF_RANBP2_2"/>
    <property type="match status" value="1"/>
</dbReference>
<dbReference type="Pfam" id="PF08325">
    <property type="entry name" value="WLM"/>
    <property type="match status" value="1"/>
</dbReference>
<evidence type="ECO:0000256" key="5">
    <source>
        <dbReference type="SAM" id="MobiDB-lite"/>
    </source>
</evidence>
<dbReference type="Proteomes" id="UP001211907">
    <property type="component" value="Unassembled WGS sequence"/>
</dbReference>
<dbReference type="InterPro" id="IPR013536">
    <property type="entry name" value="WLM_dom"/>
</dbReference>